<name>A0A9P6RHS3_9FUNG</name>
<dbReference type="PANTHER" id="PTHR12751">
    <property type="entry name" value="PHOSPHATASE AND ACTIN REGULATOR PHACTR"/>
    <property type="match status" value="1"/>
</dbReference>
<evidence type="ECO:0000313" key="3">
    <source>
        <dbReference type="Proteomes" id="UP000823405"/>
    </source>
</evidence>
<feature type="region of interest" description="Disordered" evidence="1">
    <location>
        <begin position="828"/>
        <end position="906"/>
    </location>
</feature>
<dbReference type="GO" id="GO:0030036">
    <property type="term" value="P:actin cytoskeleton organization"/>
    <property type="evidence" value="ECO:0007669"/>
    <property type="project" value="TreeGrafter"/>
</dbReference>
<accession>A0A9P6RHS3</accession>
<feature type="compositionally biased region" description="Low complexity" evidence="1">
    <location>
        <begin position="1060"/>
        <end position="1074"/>
    </location>
</feature>
<proteinExistence type="predicted"/>
<sequence length="1215" mass="130402">MSLGRHNNNNSNNISCSSSPSHPAGSSGSYPTESSCVSKISSNNRNRQNSDQGTVATAGRASLDHNSIHPLQLDPDLATTTEEDEEEEEEEEEDEGQDIEVEMKGEVVATLTNDEQGATPTTTTALSTALPLSTVTPVSMVLATTSSFSEGAGYAGAASSSGMNQDLPTIPQPQQHVVRKKTSFAAKLRKVFNNSKALPRTPQDTPAASSTVSQQYQQEDIISLLSSDDLFGIRQVATSVGGGGGVSTHAEAMGLMDQQQHRGSVSSASSVDTIDVHPHSNSPFLNRRGSNQTETPSTSPEATPCGSPTDMSNLNTVMSVASNQQPGGSGVVVVVGPLPSAGPREMDPDNTQHRHPLSGSESSSESSSTPDIENSVSALAVGMPHVVANLPTNQTAADLASAFQPPPLPAKTTTPTRTVKKRLSFASISSFFSPRNTSNSNNATAQQEARAKQQRASSVPHVENPLVTVGRQIAGFQRRHSLNDLHDNNAAGASKISRVGVNPWEKDSNAPLSPTTTAAGAACVGQGGAATATAAPASSAHPASQQGIPKPVKKLSLNSVFNKGLRKKKKSTAANAGKPDSPLPAKPLRSALANRSKITPPGSDPAIQQHQAPKVHLVHRSSVVVAGRRRSASIRSQSSSHRRHHRHSHHQHQHQHGHHHHHGHSNHQHTDPFARLAEANHALATLNRRATDDQTGNALLRLQQQQQQQYQAGEFSTSQEEFEFCASPSSYDSTSGGLPPLDTEGLQYHHNNQSQEGLPISPTRPTTGDSEAPLDPSGSTAFSTPPTPRVLPNVTTKQGDGSEQNLDAHPITFNRSQYIHQRSALSTLSPSSSCCSYSSSSTSSDGVEGSSIRSTSDDVESCSSSSCSSKQESPVAPESAAATTGTSTGSVSGSGSESVAGSLSSRRNSADHSAVFNPLLPASAARVSVNRIAMESQLQAHNNYSGGSDSSSCNDGSVAKSIDSVAVLHDQHQNNNSLIGAGEESASTMSSSSTEVSSTTSSSSTSTNSPTKKNATVTIMNTVAEDVVSEEEAMMHAQLAYIQQQQQQYLVQQQQQHHHQQQYQQQLHQQQQMQQEHHHHHHHVHYLPQDYHHHHRSHSHHNHPHHYHSHSHHTHNQQAGYDPIPSEPHHHQPYYYPHPSLFPPRPPRQLQFSTEEPLVYPTWTPEQYDRTSDAYITASRLTPAMANKIKLELNQFKSQEMLVHEESRVYTHFFI</sequence>
<feature type="compositionally biased region" description="Basic residues" evidence="1">
    <location>
        <begin position="640"/>
        <end position="667"/>
    </location>
</feature>
<dbReference type="PANTHER" id="PTHR12751:SF18">
    <property type="entry name" value="PHOSPHATASE AND ACTIN REGULATOR 1"/>
    <property type="match status" value="1"/>
</dbReference>
<feature type="compositionally biased region" description="Low complexity" evidence="1">
    <location>
        <begin position="878"/>
        <end position="905"/>
    </location>
</feature>
<dbReference type="EMBL" id="JAAAIN010000097">
    <property type="protein sequence ID" value="KAG0320561.1"/>
    <property type="molecule type" value="Genomic_DNA"/>
</dbReference>
<feature type="compositionally biased region" description="Low complexity" evidence="1">
    <location>
        <begin position="985"/>
        <end position="1011"/>
    </location>
</feature>
<feature type="compositionally biased region" description="Low complexity" evidence="1">
    <location>
        <begin position="828"/>
        <end position="851"/>
    </location>
</feature>
<feature type="compositionally biased region" description="Low complexity" evidence="1">
    <location>
        <begin position="331"/>
        <end position="343"/>
    </location>
</feature>
<feature type="region of interest" description="Disordered" evidence="1">
    <location>
        <begin position="534"/>
        <end position="670"/>
    </location>
</feature>
<feature type="compositionally biased region" description="Low complexity" evidence="1">
    <location>
        <begin position="1"/>
        <end position="29"/>
    </location>
</feature>
<feature type="region of interest" description="Disordered" evidence="1">
    <location>
        <begin position="257"/>
        <end position="373"/>
    </location>
</feature>
<dbReference type="GO" id="GO:0003779">
    <property type="term" value="F:actin binding"/>
    <property type="evidence" value="ECO:0007669"/>
    <property type="project" value="TreeGrafter"/>
</dbReference>
<feature type="compositionally biased region" description="Low complexity" evidence="1">
    <location>
        <begin position="358"/>
        <end position="368"/>
    </location>
</feature>
<feature type="region of interest" description="Disordered" evidence="1">
    <location>
        <begin position="1"/>
        <end position="101"/>
    </location>
</feature>
<reference evidence="2" key="1">
    <citation type="journal article" date="2020" name="Fungal Divers.">
        <title>Resolving the Mortierellaceae phylogeny through synthesis of multi-gene phylogenetics and phylogenomics.</title>
        <authorList>
            <person name="Vandepol N."/>
            <person name="Liber J."/>
            <person name="Desiro A."/>
            <person name="Na H."/>
            <person name="Kennedy M."/>
            <person name="Barry K."/>
            <person name="Grigoriev I.V."/>
            <person name="Miller A.N."/>
            <person name="O'Donnell K."/>
            <person name="Stajich J.E."/>
            <person name="Bonito G."/>
        </authorList>
    </citation>
    <scope>NUCLEOTIDE SEQUENCE</scope>
    <source>
        <strain evidence="2">NVP60</strain>
    </source>
</reference>
<feature type="compositionally biased region" description="Polar residues" evidence="1">
    <location>
        <begin position="432"/>
        <end position="442"/>
    </location>
</feature>
<comment type="caution">
    <text evidence="2">The sequence shown here is derived from an EMBL/GenBank/DDBJ whole genome shotgun (WGS) entry which is preliminary data.</text>
</comment>
<feature type="compositionally biased region" description="Polar residues" evidence="1">
    <location>
        <begin position="257"/>
        <end position="272"/>
    </location>
</feature>
<feature type="region of interest" description="Disordered" evidence="1">
    <location>
        <begin position="977"/>
        <end position="1013"/>
    </location>
</feature>
<organism evidence="2 3">
    <name type="scientific">Linnemannia gamsii</name>
    <dbReference type="NCBI Taxonomy" id="64522"/>
    <lineage>
        <taxon>Eukaryota</taxon>
        <taxon>Fungi</taxon>
        <taxon>Fungi incertae sedis</taxon>
        <taxon>Mucoromycota</taxon>
        <taxon>Mortierellomycotina</taxon>
        <taxon>Mortierellomycetes</taxon>
        <taxon>Mortierellales</taxon>
        <taxon>Mortierellaceae</taxon>
        <taxon>Linnemannia</taxon>
    </lineage>
</organism>
<feature type="region of interest" description="Disordered" evidence="1">
    <location>
        <begin position="710"/>
        <end position="807"/>
    </location>
</feature>
<feature type="compositionally biased region" description="Polar residues" evidence="1">
    <location>
        <begin position="30"/>
        <end position="40"/>
    </location>
</feature>
<evidence type="ECO:0000256" key="1">
    <source>
        <dbReference type="SAM" id="MobiDB-lite"/>
    </source>
</evidence>
<feature type="compositionally biased region" description="Polar residues" evidence="1">
    <location>
        <begin position="793"/>
        <end position="805"/>
    </location>
</feature>
<dbReference type="Proteomes" id="UP000823405">
    <property type="component" value="Unassembled WGS sequence"/>
</dbReference>
<feature type="compositionally biased region" description="Acidic residues" evidence="1">
    <location>
        <begin position="81"/>
        <end position="100"/>
    </location>
</feature>
<feature type="compositionally biased region" description="Polar residues" evidence="1">
    <location>
        <begin position="279"/>
        <end position="292"/>
    </location>
</feature>
<feature type="region of interest" description="Disordered" evidence="1">
    <location>
        <begin position="1060"/>
        <end position="1132"/>
    </location>
</feature>
<feature type="compositionally biased region" description="Low complexity" evidence="1">
    <location>
        <begin position="41"/>
        <end position="50"/>
    </location>
</feature>
<gene>
    <name evidence="2" type="primary">BNI4</name>
    <name evidence="2" type="ORF">BGZ97_013236</name>
</gene>
<protein>
    <submittedName>
        <fullName evidence="2">Bud neck involved protein</fullName>
    </submittedName>
</protein>
<feature type="region of interest" description="Disordered" evidence="1">
    <location>
        <begin position="432"/>
        <end position="459"/>
    </location>
</feature>
<dbReference type="AlphaFoldDB" id="A0A9P6RHS3"/>
<feature type="compositionally biased region" description="Low complexity" evidence="1">
    <location>
        <begin position="534"/>
        <end position="547"/>
    </location>
</feature>
<feature type="compositionally biased region" description="Polar residues" evidence="1">
    <location>
        <begin position="727"/>
        <end position="736"/>
    </location>
</feature>
<keyword evidence="3" id="KW-1185">Reference proteome</keyword>
<evidence type="ECO:0000313" key="2">
    <source>
        <dbReference type="EMBL" id="KAG0320561.1"/>
    </source>
</evidence>
<feature type="compositionally biased region" description="Polar residues" evidence="1">
    <location>
        <begin position="309"/>
        <end position="325"/>
    </location>
</feature>
<dbReference type="OrthoDB" id="5563016at2759"/>
<feature type="compositionally biased region" description="Basic residues" evidence="1">
    <location>
        <begin position="1092"/>
        <end position="1115"/>
    </location>
</feature>
<feature type="compositionally biased region" description="Low complexity" evidence="1">
    <location>
        <begin position="293"/>
        <end position="304"/>
    </location>
</feature>